<evidence type="ECO:0000256" key="2">
    <source>
        <dbReference type="ARBA" id="ARBA00023027"/>
    </source>
</evidence>
<dbReference type="PANTHER" id="PTHR46505:SF1">
    <property type="entry name" value="OXIDOREDUCTASE NAD-BINDING DOMAIN-CONTAINING PROTEIN 1"/>
    <property type="match status" value="1"/>
</dbReference>
<gene>
    <name evidence="4" type="ORF">ALT_5711</name>
    <name evidence="5" type="ORF">CNMCM8927_006491</name>
</gene>
<dbReference type="AlphaFoldDB" id="A0AAN5YQD0"/>
<reference evidence="4 6" key="1">
    <citation type="submission" date="2015-11" db="EMBL/GenBank/DDBJ databases">
        <title>Aspergillus lentulus strain IFM 54703T.</title>
        <authorList>
            <person name="Kusuya Y."/>
            <person name="Sakai K."/>
            <person name="Kamei K."/>
            <person name="Takahashi H."/>
            <person name="Yaguchi T."/>
        </authorList>
    </citation>
    <scope>NUCLEOTIDE SEQUENCE [LARGE SCALE GENOMIC DNA]</scope>
    <source>
        <strain evidence="4 6">IFM 54703</strain>
    </source>
</reference>
<keyword evidence="2" id="KW-0520">NAD</keyword>
<dbReference type="GO" id="GO:0005739">
    <property type="term" value="C:mitochondrion"/>
    <property type="evidence" value="ECO:0007669"/>
    <property type="project" value="TreeGrafter"/>
</dbReference>
<protein>
    <recommendedName>
        <fullName evidence="3">FAD-binding FR-type domain-containing protein</fullName>
    </recommendedName>
</protein>
<dbReference type="CDD" id="cd00322">
    <property type="entry name" value="FNR_like"/>
    <property type="match status" value="1"/>
</dbReference>
<dbReference type="InterPro" id="IPR017927">
    <property type="entry name" value="FAD-bd_FR_type"/>
</dbReference>
<keyword evidence="1" id="KW-0560">Oxidoreductase</keyword>
<dbReference type="Proteomes" id="UP000649114">
    <property type="component" value="Unassembled WGS sequence"/>
</dbReference>
<dbReference type="GO" id="GO:0016491">
    <property type="term" value="F:oxidoreductase activity"/>
    <property type="evidence" value="ECO:0007669"/>
    <property type="project" value="UniProtKB-KW"/>
</dbReference>
<dbReference type="Gene3D" id="2.40.30.10">
    <property type="entry name" value="Translation factors"/>
    <property type="match status" value="1"/>
</dbReference>
<organism evidence="5 7">
    <name type="scientific">Aspergillus lentulus</name>
    <dbReference type="NCBI Taxonomy" id="293939"/>
    <lineage>
        <taxon>Eukaryota</taxon>
        <taxon>Fungi</taxon>
        <taxon>Dikarya</taxon>
        <taxon>Ascomycota</taxon>
        <taxon>Pezizomycotina</taxon>
        <taxon>Eurotiomycetes</taxon>
        <taxon>Eurotiomycetidae</taxon>
        <taxon>Eurotiales</taxon>
        <taxon>Aspergillaceae</taxon>
        <taxon>Aspergillus</taxon>
        <taxon>Aspergillus subgen. Fumigati</taxon>
    </lineage>
</organism>
<feature type="domain" description="FAD-binding FR-type" evidence="3">
    <location>
        <begin position="75"/>
        <end position="224"/>
    </location>
</feature>
<dbReference type="PROSITE" id="PS51384">
    <property type="entry name" value="FAD_FR"/>
    <property type="match status" value="1"/>
</dbReference>
<reference evidence="5" key="2">
    <citation type="journal article" date="2020" name="bioRxiv">
        <title>Genomic and phenotypic heterogeneity of clinical isolates of the human pathogens Aspergillus fumigatus, Aspergillus lentulus and Aspergillus fumigatiaffinis.</title>
        <authorList>
            <person name="dos Santos R.A.C."/>
            <person name="Steenwyk J.L."/>
            <person name="Rivero-Menendez O."/>
            <person name="Mead M.E."/>
            <person name="Silva L.P."/>
            <person name="Bastos R.W."/>
            <person name="Alastruey-Izquierdo A."/>
            <person name="Goldman G.H."/>
            <person name="Rokas A."/>
        </authorList>
    </citation>
    <scope>NUCLEOTIDE SEQUENCE</scope>
    <source>
        <strain evidence="5">CNM-CM8927</strain>
    </source>
</reference>
<proteinExistence type="predicted"/>
<accession>A0AAN5YQD0</accession>
<reference evidence="5" key="3">
    <citation type="submission" date="2020-04" db="EMBL/GenBank/DDBJ databases">
        <authorList>
            <person name="Santos R.A.C."/>
            <person name="Steenwyk J.L."/>
            <person name="Rivero-Menendez O."/>
            <person name="Mead M.E."/>
            <person name="Silva L.P."/>
            <person name="Bastos R.W."/>
            <person name="Alastruey-Izquierdo A."/>
            <person name="Goldman G.H."/>
            <person name="Rokas A."/>
        </authorList>
    </citation>
    <scope>NUCLEOTIDE SEQUENCE</scope>
    <source>
        <strain evidence="5">CNM-CM8927</strain>
    </source>
</reference>
<dbReference type="EMBL" id="BCLY01000009">
    <property type="protein sequence ID" value="GAQ08390.1"/>
    <property type="molecule type" value="Genomic_DNA"/>
</dbReference>
<comment type="caution">
    <text evidence="5">The sequence shown here is derived from an EMBL/GenBank/DDBJ whole genome shotgun (WGS) entry which is preliminary data.</text>
</comment>
<evidence type="ECO:0000313" key="6">
    <source>
        <dbReference type="Proteomes" id="UP000051487"/>
    </source>
</evidence>
<evidence type="ECO:0000259" key="3">
    <source>
        <dbReference type="PROSITE" id="PS51384"/>
    </source>
</evidence>
<dbReference type="InterPro" id="IPR052128">
    <property type="entry name" value="Oxidoreductase_NAD-binding"/>
</dbReference>
<evidence type="ECO:0000313" key="5">
    <source>
        <dbReference type="EMBL" id="KAF4205227.1"/>
    </source>
</evidence>
<evidence type="ECO:0000256" key="1">
    <source>
        <dbReference type="ARBA" id="ARBA00023002"/>
    </source>
</evidence>
<dbReference type="EMBL" id="JAAAPU010000046">
    <property type="protein sequence ID" value="KAF4205227.1"/>
    <property type="molecule type" value="Genomic_DNA"/>
</dbReference>
<dbReference type="Proteomes" id="UP000051487">
    <property type="component" value="Unassembled WGS sequence"/>
</dbReference>
<dbReference type="Gene3D" id="3.40.50.80">
    <property type="entry name" value="Nucleotide-binding domain of ferredoxin-NADP reductase (FNR) module"/>
    <property type="match status" value="1"/>
</dbReference>
<dbReference type="InterPro" id="IPR039261">
    <property type="entry name" value="FNR_nucleotide-bd"/>
</dbReference>
<evidence type="ECO:0000313" key="4">
    <source>
        <dbReference type="EMBL" id="GAQ08390.1"/>
    </source>
</evidence>
<dbReference type="PANTHER" id="PTHR46505">
    <property type="entry name" value="OXIDOREDUCTASE NAD-BINDING DOMAIN-CONTAINING PROTEIN 1"/>
    <property type="match status" value="1"/>
</dbReference>
<name>A0AAN5YQD0_ASPLE</name>
<evidence type="ECO:0000313" key="7">
    <source>
        <dbReference type="Proteomes" id="UP000649114"/>
    </source>
</evidence>
<sequence length="407" mass="45642">MQTPRLLWCHRLHRSPHAPSILVSQSQRVPFIAWLRPLSPHQSVPGAIRRQMDYASTRKASVPHLVRTAAEPRQNRLYTVRLSHIDEVNPTVRLIQLTIPPYVQSLEGQEERADGESDQPQPLTFLPGQWVDVHIPGLADAGGYSITSTPADAQVLPSPGPPVESPMDEETGLPPMDPRGRAPYVELAVQHAPSNPASAWLWRPKDEIQGQELSIRIGGSFVWPPSGINLGETKKVLFIAGGVGINPLISMLSHLNNNDDETSLHHQHSDIHFFYSTKIPRSAVPSLPEKSPQAYLDRILFLSRLREIIRCQSESGRLRISLRLFLTNLHDDFAPLLSEPQQDLTIYARRQQPDDLRQVLQGPDGVIRPEETVCYICAPPKMTDEVASTLQGLLGDGKERVLFEKWW</sequence>
<dbReference type="SUPFAM" id="SSF52343">
    <property type="entry name" value="Ferredoxin reductase-like, C-terminal NADP-linked domain"/>
    <property type="match status" value="1"/>
</dbReference>